<accession>A0A172XQ71</accession>
<protein>
    <submittedName>
        <fullName evidence="1">Uncharacterized protein</fullName>
    </submittedName>
</protein>
<dbReference type="STRING" id="1685010.A0O34_00365"/>
<proteinExistence type="predicted"/>
<sequence>MILFKIILKELTKSCGHIKSIKQIRIPKLFDLELVVFNITAEYMSINSELKLFRCIPGAGLDDKIEQSVYNKRKRNLFLLNEYEKPNEVVRRSQLKLQSLNWEDNFQSISILLKCF</sequence>
<name>A0A172XQ71_9FLAO</name>
<evidence type="ECO:0000313" key="1">
    <source>
        <dbReference type="EMBL" id="ANF49101.1"/>
    </source>
</evidence>
<dbReference type="AlphaFoldDB" id="A0A172XQ71"/>
<evidence type="ECO:0000313" key="2">
    <source>
        <dbReference type="Proteomes" id="UP000077824"/>
    </source>
</evidence>
<dbReference type="KEGG" id="chh:A0O34_00365"/>
<dbReference type="Proteomes" id="UP000077824">
    <property type="component" value="Chromosome"/>
</dbReference>
<organism evidence="1 2">
    <name type="scientific">Chryseobacterium glaciei</name>
    <dbReference type="NCBI Taxonomy" id="1685010"/>
    <lineage>
        <taxon>Bacteria</taxon>
        <taxon>Pseudomonadati</taxon>
        <taxon>Bacteroidota</taxon>
        <taxon>Flavobacteriia</taxon>
        <taxon>Flavobacteriales</taxon>
        <taxon>Weeksellaceae</taxon>
        <taxon>Chryseobacterium group</taxon>
        <taxon>Chryseobacterium</taxon>
    </lineage>
</organism>
<keyword evidence="2" id="KW-1185">Reference proteome</keyword>
<reference evidence="1 2" key="1">
    <citation type="submission" date="2016-04" db="EMBL/GenBank/DDBJ databases">
        <title>Complete Genome Sequence of Chryseobacterium sp. IHBB 10212.</title>
        <authorList>
            <person name="Pal M."/>
            <person name="Swarnkar M.K."/>
            <person name="Kaushal K."/>
            <person name="Chhibber S."/>
            <person name="Singh A.K."/>
            <person name="Gulati A."/>
        </authorList>
    </citation>
    <scope>NUCLEOTIDE SEQUENCE [LARGE SCALE GENOMIC DNA]</scope>
    <source>
        <strain evidence="1 2">IHBB 10212</strain>
    </source>
</reference>
<gene>
    <name evidence="1" type="ORF">A0O34_00365</name>
</gene>
<dbReference type="EMBL" id="CP015199">
    <property type="protein sequence ID" value="ANF49101.1"/>
    <property type="molecule type" value="Genomic_DNA"/>
</dbReference>